<feature type="chain" id="PRO_5040511956" description="Mid2 domain-containing protein" evidence="2">
    <location>
        <begin position="23"/>
        <end position="103"/>
    </location>
</feature>
<dbReference type="Proteomes" id="UP000800235">
    <property type="component" value="Unassembled WGS sequence"/>
</dbReference>
<keyword evidence="1" id="KW-0472">Membrane</keyword>
<keyword evidence="5" id="KW-1185">Reference proteome</keyword>
<organism evidence="4 5">
    <name type="scientific">Tothia fuscella</name>
    <dbReference type="NCBI Taxonomy" id="1048955"/>
    <lineage>
        <taxon>Eukaryota</taxon>
        <taxon>Fungi</taxon>
        <taxon>Dikarya</taxon>
        <taxon>Ascomycota</taxon>
        <taxon>Pezizomycotina</taxon>
        <taxon>Dothideomycetes</taxon>
        <taxon>Pleosporomycetidae</taxon>
        <taxon>Venturiales</taxon>
        <taxon>Cylindrosympodiaceae</taxon>
        <taxon>Tothia</taxon>
    </lineage>
</organism>
<accession>A0A9P4P0C1</accession>
<gene>
    <name evidence="4" type="ORF">EJ08DRAFT_438004</name>
</gene>
<name>A0A9P4P0C1_9PEZI</name>
<dbReference type="AlphaFoldDB" id="A0A9P4P0C1"/>
<dbReference type="InterPro" id="IPR007567">
    <property type="entry name" value="Mid2_dom"/>
</dbReference>
<reference evidence="4" key="1">
    <citation type="journal article" date="2020" name="Stud. Mycol.">
        <title>101 Dothideomycetes genomes: a test case for predicting lifestyles and emergence of pathogens.</title>
        <authorList>
            <person name="Haridas S."/>
            <person name="Albert R."/>
            <person name="Binder M."/>
            <person name="Bloem J."/>
            <person name="Labutti K."/>
            <person name="Salamov A."/>
            <person name="Andreopoulos B."/>
            <person name="Baker S."/>
            <person name="Barry K."/>
            <person name="Bills G."/>
            <person name="Bluhm B."/>
            <person name="Cannon C."/>
            <person name="Castanera R."/>
            <person name="Culley D."/>
            <person name="Daum C."/>
            <person name="Ezra D."/>
            <person name="Gonzalez J."/>
            <person name="Henrissat B."/>
            <person name="Kuo A."/>
            <person name="Liang C."/>
            <person name="Lipzen A."/>
            <person name="Lutzoni F."/>
            <person name="Magnuson J."/>
            <person name="Mondo S."/>
            <person name="Nolan M."/>
            <person name="Ohm R."/>
            <person name="Pangilinan J."/>
            <person name="Park H.-J."/>
            <person name="Ramirez L."/>
            <person name="Alfaro M."/>
            <person name="Sun H."/>
            <person name="Tritt A."/>
            <person name="Yoshinaga Y."/>
            <person name="Zwiers L.-H."/>
            <person name="Turgeon B."/>
            <person name="Goodwin S."/>
            <person name="Spatafora J."/>
            <person name="Crous P."/>
            <person name="Grigoriev I."/>
        </authorList>
    </citation>
    <scope>NUCLEOTIDE SEQUENCE</scope>
    <source>
        <strain evidence="4">CBS 130266</strain>
    </source>
</reference>
<keyword evidence="2" id="KW-0732">Signal</keyword>
<feature type="signal peptide" evidence="2">
    <location>
        <begin position="1"/>
        <end position="22"/>
    </location>
</feature>
<evidence type="ECO:0000256" key="1">
    <source>
        <dbReference type="SAM" id="Phobius"/>
    </source>
</evidence>
<feature type="domain" description="Mid2" evidence="3">
    <location>
        <begin position="31"/>
        <end position="77"/>
    </location>
</feature>
<protein>
    <recommendedName>
        <fullName evidence="3">Mid2 domain-containing protein</fullName>
    </recommendedName>
</protein>
<sequence>MLDITFLFTLLSFLSCFIGAEAVPLNALEARKTKSGSSSGITKKKKKLPIGLIVGVIIAVIIIAIILAILFVLMKKRKAKKAQQQSIMSNTQQPITQNPHQGY</sequence>
<dbReference type="Pfam" id="PF04478">
    <property type="entry name" value="Mid2"/>
    <property type="match status" value="1"/>
</dbReference>
<comment type="caution">
    <text evidence="4">The sequence shown here is derived from an EMBL/GenBank/DDBJ whole genome shotgun (WGS) entry which is preliminary data.</text>
</comment>
<evidence type="ECO:0000313" key="5">
    <source>
        <dbReference type="Proteomes" id="UP000800235"/>
    </source>
</evidence>
<evidence type="ECO:0000259" key="3">
    <source>
        <dbReference type="Pfam" id="PF04478"/>
    </source>
</evidence>
<proteinExistence type="predicted"/>
<evidence type="ECO:0000313" key="4">
    <source>
        <dbReference type="EMBL" id="KAF2434912.1"/>
    </source>
</evidence>
<keyword evidence="1" id="KW-0812">Transmembrane</keyword>
<evidence type="ECO:0000256" key="2">
    <source>
        <dbReference type="SAM" id="SignalP"/>
    </source>
</evidence>
<dbReference type="EMBL" id="MU007015">
    <property type="protein sequence ID" value="KAF2434912.1"/>
    <property type="molecule type" value="Genomic_DNA"/>
</dbReference>
<feature type="transmembrane region" description="Helical" evidence="1">
    <location>
        <begin position="50"/>
        <end position="73"/>
    </location>
</feature>
<keyword evidence="1" id="KW-1133">Transmembrane helix</keyword>